<keyword evidence="3" id="KW-1185">Reference proteome</keyword>
<evidence type="ECO:0000259" key="1">
    <source>
        <dbReference type="Pfam" id="PF06602"/>
    </source>
</evidence>
<feature type="domain" description="Myotubularin phosphatase" evidence="1">
    <location>
        <begin position="112"/>
        <end position="152"/>
    </location>
</feature>
<dbReference type="Pfam" id="PF06602">
    <property type="entry name" value="Myotub-related"/>
    <property type="match status" value="1"/>
</dbReference>
<proteinExistence type="predicted"/>
<evidence type="ECO:0000313" key="2">
    <source>
        <dbReference type="EMBL" id="KAK2943692.1"/>
    </source>
</evidence>
<reference evidence="2 3" key="1">
    <citation type="journal article" date="2022" name="bioRxiv">
        <title>Genomics of Preaxostyla Flagellates Illuminates Evolutionary Transitions and the Path Towards Mitochondrial Loss.</title>
        <authorList>
            <person name="Novak L.V.F."/>
            <person name="Treitli S.C."/>
            <person name="Pyrih J."/>
            <person name="Halakuc P."/>
            <person name="Pipaliya S.V."/>
            <person name="Vacek V."/>
            <person name="Brzon O."/>
            <person name="Soukal P."/>
            <person name="Eme L."/>
            <person name="Dacks J.B."/>
            <person name="Karnkowska A."/>
            <person name="Elias M."/>
            <person name="Hampl V."/>
        </authorList>
    </citation>
    <scope>NUCLEOTIDE SEQUENCE [LARGE SCALE GENOMIC DNA]</scope>
    <source>
        <strain evidence="2">NAU3</strain>
        <tissue evidence="2">Gut</tissue>
    </source>
</reference>
<accession>A0ABQ9WYB4</accession>
<protein>
    <recommendedName>
        <fullName evidence="1">Myotubularin phosphatase domain-containing protein</fullName>
    </recommendedName>
</protein>
<evidence type="ECO:0000313" key="3">
    <source>
        <dbReference type="Proteomes" id="UP001281761"/>
    </source>
</evidence>
<gene>
    <name evidence="2" type="ORF">BLNAU_21395</name>
</gene>
<comment type="caution">
    <text evidence="2">The sequence shown here is derived from an EMBL/GenBank/DDBJ whole genome shotgun (WGS) entry which is preliminary data.</text>
</comment>
<organism evidence="2 3">
    <name type="scientific">Blattamonas nauphoetae</name>
    <dbReference type="NCBI Taxonomy" id="2049346"/>
    <lineage>
        <taxon>Eukaryota</taxon>
        <taxon>Metamonada</taxon>
        <taxon>Preaxostyla</taxon>
        <taxon>Oxymonadida</taxon>
        <taxon>Blattamonas</taxon>
    </lineage>
</organism>
<dbReference type="InterPro" id="IPR010569">
    <property type="entry name" value="Myotubularin-like_Pase_dom"/>
</dbReference>
<sequence length="159" mass="17465">MDLLEGRSINSIILAQLTLLESPVVAESSLAIQSQTGKQVLTFQSTSQFGFDDDSIVLLLSSSFAGVAFLGIQNIHKARGVLIDDPTQSLLASFEPHQLTLVLHSTSSLLSSTFLFIHYSDGWDQTPQLCSLISFLNPRHRTLTALTGLLHKLYYFAII</sequence>
<dbReference type="Proteomes" id="UP001281761">
    <property type="component" value="Unassembled WGS sequence"/>
</dbReference>
<dbReference type="InterPro" id="IPR029021">
    <property type="entry name" value="Prot-tyrosine_phosphatase-like"/>
</dbReference>
<name>A0ABQ9WYB4_9EUKA</name>
<dbReference type="EMBL" id="JARBJD010000333">
    <property type="protein sequence ID" value="KAK2943692.1"/>
    <property type="molecule type" value="Genomic_DNA"/>
</dbReference>
<dbReference type="SUPFAM" id="SSF52799">
    <property type="entry name" value="(Phosphotyrosine protein) phosphatases II"/>
    <property type="match status" value="1"/>
</dbReference>